<accession>A0A2W1BSL0</accession>
<evidence type="ECO:0000313" key="1">
    <source>
        <dbReference type="EMBL" id="PZC77321.1"/>
    </source>
</evidence>
<dbReference type="AlphaFoldDB" id="A0A2W1BSL0"/>
<dbReference type="Proteomes" id="UP000249218">
    <property type="component" value="Unassembled WGS sequence"/>
</dbReference>
<reference evidence="1 2" key="1">
    <citation type="journal article" date="2017" name="BMC Biol.">
        <title>Genomic innovations, transcriptional plasticity and gene loss underlying the evolution and divergence of two highly polyphagous and invasive Helicoverpa pest species.</title>
        <authorList>
            <person name="Pearce S.L."/>
            <person name="Clarke D.F."/>
            <person name="East P.D."/>
            <person name="Elfekih S."/>
            <person name="Gordon K.H."/>
            <person name="Jermiin L.S."/>
            <person name="McGaughran A."/>
            <person name="Oakeshott J.G."/>
            <person name="Papanikolaou A."/>
            <person name="Perera O.P."/>
            <person name="Rane R.V."/>
            <person name="Richards S."/>
            <person name="Tay W.T."/>
            <person name="Walsh T.K."/>
            <person name="Anderson A."/>
            <person name="Anderson C.J."/>
            <person name="Asgari S."/>
            <person name="Board P.G."/>
            <person name="Bretschneider A."/>
            <person name="Campbell P.M."/>
            <person name="Chertemps T."/>
            <person name="Christeller J.T."/>
            <person name="Coppin C.W."/>
            <person name="Downes S.J."/>
            <person name="Duan G."/>
            <person name="Farnsworth C.A."/>
            <person name="Good R.T."/>
            <person name="Han L.B."/>
            <person name="Han Y.C."/>
            <person name="Hatje K."/>
            <person name="Horne I."/>
            <person name="Huang Y.P."/>
            <person name="Hughes D.S."/>
            <person name="Jacquin-Joly E."/>
            <person name="James W."/>
            <person name="Jhangiani S."/>
            <person name="Kollmar M."/>
            <person name="Kuwar S.S."/>
            <person name="Li S."/>
            <person name="Liu N.Y."/>
            <person name="Maibeche M.T."/>
            <person name="Miller J.R."/>
            <person name="Montagne N."/>
            <person name="Perry T."/>
            <person name="Qu J."/>
            <person name="Song S.V."/>
            <person name="Sutton G.G."/>
            <person name="Vogel H."/>
            <person name="Walenz B.P."/>
            <person name="Xu W."/>
            <person name="Zhang H.J."/>
            <person name="Zou Z."/>
            <person name="Batterham P."/>
            <person name="Edwards O.R."/>
            <person name="Feyereisen R."/>
            <person name="Gibbs R.A."/>
            <person name="Heckel D.G."/>
            <person name="McGrath A."/>
            <person name="Robin C."/>
            <person name="Scherer S.E."/>
            <person name="Worley K.C."/>
            <person name="Wu Y.D."/>
        </authorList>
    </citation>
    <scope>NUCLEOTIDE SEQUENCE [LARGE SCALE GENOMIC DNA]</scope>
    <source>
        <strain evidence="1">Harm_GR_Male_#8</strain>
        <tissue evidence="1">Whole organism</tissue>
    </source>
</reference>
<sequence length="111" mass="11685">MYCGGACDAHTAQVRREVARSFLAQTPCGSGQSIPRSARGHSCPADMCARAWAPALCALAAAAAAAASLLPLDAERLHASVGGFAVMNCHLDFPFGNEIPYHLQWDKDVSK</sequence>
<evidence type="ECO:0008006" key="3">
    <source>
        <dbReference type="Google" id="ProtNLM"/>
    </source>
</evidence>
<gene>
    <name evidence="1" type="primary">HaOG203480</name>
    <name evidence="1" type="ORF">B5X24_HaOG203480</name>
</gene>
<evidence type="ECO:0000313" key="2">
    <source>
        <dbReference type="Proteomes" id="UP000249218"/>
    </source>
</evidence>
<proteinExistence type="predicted"/>
<keyword evidence="2" id="KW-1185">Reference proteome</keyword>
<organism evidence="1 2">
    <name type="scientific">Helicoverpa armigera</name>
    <name type="common">Cotton bollworm</name>
    <name type="synonym">Heliothis armigera</name>
    <dbReference type="NCBI Taxonomy" id="29058"/>
    <lineage>
        <taxon>Eukaryota</taxon>
        <taxon>Metazoa</taxon>
        <taxon>Ecdysozoa</taxon>
        <taxon>Arthropoda</taxon>
        <taxon>Hexapoda</taxon>
        <taxon>Insecta</taxon>
        <taxon>Pterygota</taxon>
        <taxon>Neoptera</taxon>
        <taxon>Endopterygota</taxon>
        <taxon>Lepidoptera</taxon>
        <taxon>Glossata</taxon>
        <taxon>Ditrysia</taxon>
        <taxon>Noctuoidea</taxon>
        <taxon>Noctuidae</taxon>
        <taxon>Heliothinae</taxon>
        <taxon>Helicoverpa</taxon>
    </lineage>
</organism>
<protein>
    <recommendedName>
        <fullName evidence="3">Ig-like domain-containing protein</fullName>
    </recommendedName>
</protein>
<dbReference type="EMBL" id="KZ149931">
    <property type="protein sequence ID" value="PZC77321.1"/>
    <property type="molecule type" value="Genomic_DNA"/>
</dbReference>
<name>A0A2W1BSL0_HELAM</name>